<evidence type="ECO:0000313" key="2">
    <source>
        <dbReference type="EMBL" id="MPC65117.1"/>
    </source>
</evidence>
<dbReference type="AlphaFoldDB" id="A0A5B7H717"/>
<keyword evidence="1" id="KW-0732">Signal</keyword>
<reference evidence="2 3" key="1">
    <citation type="submission" date="2019-05" db="EMBL/GenBank/DDBJ databases">
        <title>Another draft genome of Portunus trituberculatus and its Hox gene families provides insights of decapod evolution.</title>
        <authorList>
            <person name="Jeong J.-H."/>
            <person name="Song I."/>
            <person name="Kim S."/>
            <person name="Choi T."/>
            <person name="Kim D."/>
            <person name="Ryu S."/>
            <person name="Kim W."/>
        </authorList>
    </citation>
    <scope>NUCLEOTIDE SEQUENCE [LARGE SCALE GENOMIC DNA]</scope>
    <source>
        <tissue evidence="2">Muscle</tissue>
    </source>
</reference>
<feature type="signal peptide" evidence="1">
    <location>
        <begin position="1"/>
        <end position="28"/>
    </location>
</feature>
<evidence type="ECO:0008006" key="4">
    <source>
        <dbReference type="Google" id="ProtNLM"/>
    </source>
</evidence>
<accession>A0A5B7H717</accession>
<proteinExistence type="predicted"/>
<protein>
    <recommendedName>
        <fullName evidence="4">Secreted protein</fullName>
    </recommendedName>
</protein>
<feature type="chain" id="PRO_5023150022" description="Secreted protein" evidence="1">
    <location>
        <begin position="29"/>
        <end position="115"/>
    </location>
</feature>
<gene>
    <name evidence="2" type="ORF">E2C01_059245</name>
</gene>
<keyword evidence="3" id="KW-1185">Reference proteome</keyword>
<dbReference type="Proteomes" id="UP000324222">
    <property type="component" value="Unassembled WGS sequence"/>
</dbReference>
<dbReference type="EMBL" id="VSRR010022941">
    <property type="protein sequence ID" value="MPC65117.1"/>
    <property type="molecule type" value="Genomic_DNA"/>
</dbReference>
<evidence type="ECO:0000256" key="1">
    <source>
        <dbReference type="SAM" id="SignalP"/>
    </source>
</evidence>
<comment type="caution">
    <text evidence="2">The sequence shown here is derived from an EMBL/GenBank/DDBJ whole genome shotgun (WGS) entry which is preliminary data.</text>
</comment>
<evidence type="ECO:0000313" key="3">
    <source>
        <dbReference type="Proteomes" id="UP000324222"/>
    </source>
</evidence>
<organism evidence="2 3">
    <name type="scientific">Portunus trituberculatus</name>
    <name type="common">Swimming crab</name>
    <name type="synonym">Neptunus trituberculatus</name>
    <dbReference type="NCBI Taxonomy" id="210409"/>
    <lineage>
        <taxon>Eukaryota</taxon>
        <taxon>Metazoa</taxon>
        <taxon>Ecdysozoa</taxon>
        <taxon>Arthropoda</taxon>
        <taxon>Crustacea</taxon>
        <taxon>Multicrustacea</taxon>
        <taxon>Malacostraca</taxon>
        <taxon>Eumalacostraca</taxon>
        <taxon>Eucarida</taxon>
        <taxon>Decapoda</taxon>
        <taxon>Pleocyemata</taxon>
        <taxon>Brachyura</taxon>
        <taxon>Eubrachyura</taxon>
        <taxon>Portunoidea</taxon>
        <taxon>Portunidae</taxon>
        <taxon>Portuninae</taxon>
        <taxon>Portunus</taxon>
    </lineage>
</organism>
<name>A0A5B7H717_PORTR</name>
<sequence>MGRPMGCHMMRLVGLYLLSCIVQSSSWAHSVLSPYLHLSSFSLKLCTLCAVTISLSNAFHFSPFCVENCIFQYPSPLPHPYLSSFMSSCPSIFFRQQHQVFFVCVFNITCYLIHC</sequence>